<reference evidence="1 2" key="1">
    <citation type="submission" date="2017-12" db="EMBL/GenBank/DDBJ databases">
        <title>Anaerobic carbon monoxide metabolism by Pleomorphomonas carboxyditropha sp. nov., a new mesophilic hydrogenogenic carboxidotroph.</title>
        <authorList>
            <person name="Esquivel-Elizondo S."/>
            <person name="Krajmalnik-Brown R."/>
        </authorList>
    </citation>
    <scope>NUCLEOTIDE SEQUENCE [LARGE SCALE GENOMIC DNA]</scope>
    <source>
        <strain evidence="1 2">R5-392</strain>
    </source>
</reference>
<gene>
    <name evidence="1" type="ORF">CXZ10_09445</name>
</gene>
<name>A0A1I4VNQ5_9HYPH</name>
<dbReference type="Pfam" id="PF09929">
    <property type="entry name" value="DUF2161"/>
    <property type="match status" value="1"/>
</dbReference>
<evidence type="ECO:0000313" key="2">
    <source>
        <dbReference type="Proteomes" id="UP000233491"/>
    </source>
</evidence>
<dbReference type="AlphaFoldDB" id="A0A1I4VNQ5"/>
<protein>
    <submittedName>
        <fullName evidence="1">Uncharacterized protein</fullName>
    </submittedName>
</protein>
<dbReference type="EMBL" id="PJNW01000005">
    <property type="protein sequence ID" value="PKR89583.1"/>
    <property type="molecule type" value="Genomic_DNA"/>
</dbReference>
<sequence>METDLYLPVKRHLESLGLTVKGEVKGCDLVGLSDGEPELVVIGELKRAFTLELVLQAVDRTAAADEVWLAVGASKRGRGREGDPRVRKLCRFLGFGLIAVTATGLIEVIVEPAPWKPRRDGRRRSRIVEEFRRRRGDPMAGGSTRLPQMTAYRQQALAVARALRDGPLRPRDLKPVAPDAAKILQADVYGWFERVERGIYRLTDGGRAALVAWAAYLPIEEPAAA</sequence>
<comment type="caution">
    <text evidence="1">The sequence shown here is derived from an EMBL/GenBank/DDBJ whole genome shotgun (WGS) entry which is preliminary data.</text>
</comment>
<dbReference type="OrthoDB" id="9795163at2"/>
<accession>A0A1I4VNQ5</accession>
<dbReference type="InterPro" id="IPR018679">
    <property type="entry name" value="DUF2161"/>
</dbReference>
<evidence type="ECO:0000313" key="1">
    <source>
        <dbReference type="EMBL" id="PKR89583.1"/>
    </source>
</evidence>
<dbReference type="RefSeq" id="WP_101288891.1">
    <property type="nucleotide sequence ID" value="NZ_FOUQ01000012.1"/>
</dbReference>
<dbReference type="Proteomes" id="UP000233491">
    <property type="component" value="Unassembled WGS sequence"/>
</dbReference>
<keyword evidence="2" id="KW-1185">Reference proteome</keyword>
<organism evidence="1 2">
    <name type="scientific">Pleomorphomonas diazotrophica</name>
    <dbReference type="NCBI Taxonomy" id="1166257"/>
    <lineage>
        <taxon>Bacteria</taxon>
        <taxon>Pseudomonadati</taxon>
        <taxon>Pseudomonadota</taxon>
        <taxon>Alphaproteobacteria</taxon>
        <taxon>Hyphomicrobiales</taxon>
        <taxon>Pleomorphomonadaceae</taxon>
        <taxon>Pleomorphomonas</taxon>
    </lineage>
</organism>
<proteinExistence type="predicted"/>